<dbReference type="InterPro" id="IPR000073">
    <property type="entry name" value="AB_hydrolase_1"/>
</dbReference>
<dbReference type="PANTHER" id="PTHR43798">
    <property type="entry name" value="MONOACYLGLYCEROL LIPASE"/>
    <property type="match status" value="1"/>
</dbReference>
<reference evidence="2 3" key="2">
    <citation type="submission" date="2020-07" db="EMBL/GenBank/DDBJ databases">
        <authorList>
            <person name="Yu X."/>
        </authorList>
    </citation>
    <scope>NUCLEOTIDE SEQUENCE [LARGE SCALE GENOMIC DNA]</scope>
    <source>
        <strain evidence="3">24</strain>
    </source>
</reference>
<accession>A0A7D6DW16</accession>
<proteinExistence type="predicted"/>
<dbReference type="InterPro" id="IPR029058">
    <property type="entry name" value="AB_hydrolase_fold"/>
</dbReference>
<evidence type="ECO:0000313" key="3">
    <source>
        <dbReference type="Proteomes" id="UP000510682"/>
    </source>
</evidence>
<gene>
    <name evidence="2" type="ORF">H0P51_20685</name>
</gene>
<sequence>MSNRSHRHLRPVRDITAPSLQYRTIHGHRRAFRIAGSGPVVVLLHGVGDSSTTWEPVHAKLAQRFTVIAPDLLGHGESDKPRADYSLASFANGLRDLLTALDIERVTLVGHSLGGGIAAQFAYQYPQFVERVVLVSAGGVTKDVSAALRVAAMPMGAEALSVLRLPGAVPALQLASRAIGNVVGSTRFTRDVSSLPRLINGLRKPGAVEAFARTLRGVVDTRGQYVTMLDRTYLMHDLPVQIIWGEDDLIIPVSHARLAHQQIPGSRLEIFEKSGHMPHGDHPDRFVQIVEEFIDSTEAFDSDPQVIRQALKTGERQYADYEPTDSASDLA</sequence>
<dbReference type="KEGG" id="mgor:H0P51_20685"/>
<evidence type="ECO:0000259" key="1">
    <source>
        <dbReference type="Pfam" id="PF00561"/>
    </source>
</evidence>
<dbReference type="PRINTS" id="PR00111">
    <property type="entry name" value="ABHYDROLASE"/>
</dbReference>
<keyword evidence="2" id="KW-0378">Hydrolase</keyword>
<dbReference type="InterPro" id="IPR050266">
    <property type="entry name" value="AB_hydrolase_sf"/>
</dbReference>
<dbReference type="RefSeq" id="WP_180914749.1">
    <property type="nucleotide sequence ID" value="NZ_CP059165.1"/>
</dbReference>
<dbReference type="PANTHER" id="PTHR43798:SF33">
    <property type="entry name" value="HYDROLASE, PUTATIVE (AFU_ORTHOLOGUE AFUA_2G14860)-RELATED"/>
    <property type="match status" value="1"/>
</dbReference>
<dbReference type="Gene3D" id="3.40.50.1820">
    <property type="entry name" value="alpha/beta hydrolase"/>
    <property type="match status" value="1"/>
</dbReference>
<reference evidence="3" key="1">
    <citation type="submission" date="2020-07" db="EMBL/GenBank/DDBJ databases">
        <title>Description of Mycobacterium gordonae subsp. intergordonae subsp.nov. and Mycobacterium gordonae subsp. gordonae subsp. nov.</title>
        <authorList>
            <person name="Yu X."/>
        </authorList>
    </citation>
    <scope>NUCLEOTIDE SEQUENCE [LARGE SCALE GENOMIC DNA]</scope>
    <source>
        <strain evidence="3">24</strain>
    </source>
</reference>
<dbReference type="GO" id="GO:0016020">
    <property type="term" value="C:membrane"/>
    <property type="evidence" value="ECO:0007669"/>
    <property type="project" value="TreeGrafter"/>
</dbReference>
<organism evidence="2 3">
    <name type="scientific">Mycobacterium vicinigordonae</name>
    <dbReference type="NCBI Taxonomy" id="1719132"/>
    <lineage>
        <taxon>Bacteria</taxon>
        <taxon>Bacillati</taxon>
        <taxon>Actinomycetota</taxon>
        <taxon>Actinomycetes</taxon>
        <taxon>Mycobacteriales</taxon>
        <taxon>Mycobacteriaceae</taxon>
        <taxon>Mycobacterium</taxon>
    </lineage>
</organism>
<dbReference type="Proteomes" id="UP000510682">
    <property type="component" value="Chromosome"/>
</dbReference>
<dbReference type="AlphaFoldDB" id="A0A7D6DW16"/>
<reference evidence="3" key="3">
    <citation type="submission" date="2023-07" db="EMBL/GenBank/DDBJ databases">
        <title>Description of Mycobacterium gordonae subsp. intergordonae subsp.nov. and Mycobacterium gordonae subsp. gordonae subsp. nov.</title>
        <authorList>
            <person name="Huang H."/>
        </authorList>
    </citation>
    <scope>NUCLEOTIDE SEQUENCE [LARGE SCALE GENOMIC DNA]</scope>
    <source>
        <strain evidence="3">24</strain>
    </source>
</reference>
<dbReference type="EMBL" id="CP059165">
    <property type="protein sequence ID" value="QLL06167.1"/>
    <property type="molecule type" value="Genomic_DNA"/>
</dbReference>
<dbReference type="GO" id="GO:0016787">
    <property type="term" value="F:hydrolase activity"/>
    <property type="evidence" value="ECO:0007669"/>
    <property type="project" value="UniProtKB-KW"/>
</dbReference>
<dbReference type="SUPFAM" id="SSF53474">
    <property type="entry name" value="alpha/beta-Hydrolases"/>
    <property type="match status" value="1"/>
</dbReference>
<name>A0A7D6DW16_9MYCO</name>
<evidence type="ECO:0000313" key="2">
    <source>
        <dbReference type="EMBL" id="QLL06167.1"/>
    </source>
</evidence>
<feature type="domain" description="AB hydrolase-1" evidence="1">
    <location>
        <begin position="39"/>
        <end position="283"/>
    </location>
</feature>
<dbReference type="Pfam" id="PF00561">
    <property type="entry name" value="Abhydrolase_1"/>
    <property type="match status" value="1"/>
</dbReference>
<keyword evidence="3" id="KW-1185">Reference proteome</keyword>
<protein>
    <submittedName>
        <fullName evidence="2">Alpha/beta hydrolase</fullName>
    </submittedName>
</protein>